<feature type="transmembrane region" description="Helical" evidence="1">
    <location>
        <begin position="36"/>
        <end position="56"/>
    </location>
</feature>
<keyword evidence="1" id="KW-0812">Transmembrane</keyword>
<evidence type="ECO:0000313" key="2">
    <source>
        <dbReference type="EMBL" id="EGC48516.1"/>
    </source>
</evidence>
<dbReference type="HOGENOM" id="CLU_1643234_0_0_1"/>
<dbReference type="Proteomes" id="UP000008142">
    <property type="component" value="Unassembled WGS sequence"/>
</dbReference>
<evidence type="ECO:0000313" key="3">
    <source>
        <dbReference type="Proteomes" id="UP000008142"/>
    </source>
</evidence>
<dbReference type="OMA" id="HNIKELW"/>
<accession>F0URI9</accession>
<proteinExistence type="predicted"/>
<protein>
    <submittedName>
        <fullName evidence="2">Predicted protein</fullName>
    </submittedName>
</protein>
<keyword evidence="1" id="KW-0472">Membrane</keyword>
<evidence type="ECO:0000256" key="1">
    <source>
        <dbReference type="SAM" id="Phobius"/>
    </source>
</evidence>
<keyword evidence="1" id="KW-1133">Transmembrane helix</keyword>
<dbReference type="AlphaFoldDB" id="F0URI9"/>
<gene>
    <name evidence="2" type="ORF">HCEG_07731</name>
</gene>
<sequence length="168" mass="19265">MPLLSARLSKNEGKGKIQNYKMQITKRPPRAGRRSALSANVSVLLNVILVLAMCGVRNKRRAFSRGRAQASKSCIDLGTLGTRLLEICFDKRHRELPLAFRSGILSDLSHNIKELWTAQPFLQGAFDSFLQRFSIVTHDSHCRRRLRRRLGALVNEQEKEHRRFETQV</sequence>
<name>F0URI9_AJEC8</name>
<dbReference type="EMBL" id="DS990641">
    <property type="protein sequence ID" value="EGC48516.1"/>
    <property type="molecule type" value="Genomic_DNA"/>
</dbReference>
<reference evidence="3" key="1">
    <citation type="submission" date="2008-07" db="EMBL/GenBank/DDBJ databases">
        <title>Annotation of Ajellomyces capsulatus strain H88.</title>
        <authorList>
            <person name="Champion M."/>
            <person name="Cuomo C."/>
            <person name="Ma L.-J."/>
            <person name="Henn M.R."/>
            <person name="Sil A."/>
            <person name="Goldman B."/>
            <person name="Young S.K."/>
            <person name="Kodira C.D."/>
            <person name="Zeng Q."/>
            <person name="Koehrsen M."/>
            <person name="Alvarado L."/>
            <person name="Berlin A."/>
            <person name="Borenstein D."/>
            <person name="Chen Z."/>
            <person name="Engels R."/>
            <person name="Freedman E."/>
            <person name="Gellesch M."/>
            <person name="Goldberg J."/>
            <person name="Griggs A."/>
            <person name="Gujja S."/>
            <person name="Heiman D."/>
            <person name="Hepburn T."/>
            <person name="Howarth C."/>
            <person name="Jen D."/>
            <person name="Larson L."/>
            <person name="Lewis B."/>
            <person name="Mehta T."/>
            <person name="Park D."/>
            <person name="Pearson M."/>
            <person name="Roberts A."/>
            <person name="Saif S."/>
            <person name="Shea T."/>
            <person name="Shenoy N."/>
            <person name="Sisk P."/>
            <person name="Stolte C."/>
            <person name="Sykes S."/>
            <person name="Walk T."/>
            <person name="White J."/>
            <person name="Yandava C."/>
            <person name="Klein B."/>
            <person name="McEwen J.G."/>
            <person name="Puccia R."/>
            <person name="Goldman G.H."/>
            <person name="Felipe M.S."/>
            <person name="Nino-Vega G."/>
            <person name="San-Blas G."/>
            <person name="Taylor J."/>
            <person name="Mendoza L."/>
            <person name="Galagan J."/>
            <person name="Nusbaum C."/>
            <person name="Birren B."/>
        </authorList>
    </citation>
    <scope>NUCLEOTIDE SEQUENCE [LARGE SCALE GENOMIC DNA]</scope>
    <source>
        <strain evidence="3">H88</strain>
    </source>
</reference>
<organism evidence="3">
    <name type="scientific">Ajellomyces capsulatus (strain H88)</name>
    <name type="common">Darling's disease fungus</name>
    <name type="synonym">Histoplasma capsulatum</name>
    <dbReference type="NCBI Taxonomy" id="544711"/>
    <lineage>
        <taxon>Eukaryota</taxon>
        <taxon>Fungi</taxon>
        <taxon>Dikarya</taxon>
        <taxon>Ascomycota</taxon>
        <taxon>Pezizomycotina</taxon>
        <taxon>Eurotiomycetes</taxon>
        <taxon>Eurotiomycetidae</taxon>
        <taxon>Onygenales</taxon>
        <taxon>Ajellomycetaceae</taxon>
        <taxon>Histoplasma</taxon>
    </lineage>
</organism>